<accession>A0AAU8CI89</accession>
<dbReference type="SUPFAM" id="SSF51735">
    <property type="entry name" value="NAD(P)-binding Rossmann-fold domains"/>
    <property type="match status" value="1"/>
</dbReference>
<evidence type="ECO:0000313" key="2">
    <source>
        <dbReference type="EMBL" id="XCG46460.1"/>
    </source>
</evidence>
<dbReference type="GO" id="GO:0016646">
    <property type="term" value="F:oxidoreductase activity, acting on the CH-NH group of donors, NAD or NADP as acceptor"/>
    <property type="evidence" value="ECO:0007669"/>
    <property type="project" value="TreeGrafter"/>
</dbReference>
<dbReference type="Pfam" id="PF13460">
    <property type="entry name" value="NAD_binding_10"/>
    <property type="match status" value="1"/>
</dbReference>
<dbReference type="AlphaFoldDB" id="A0AAU8CI89"/>
<dbReference type="InterPro" id="IPR016040">
    <property type="entry name" value="NAD(P)-bd_dom"/>
</dbReference>
<protein>
    <submittedName>
        <fullName evidence="2">NAD(P)-dependent oxidoreductase</fullName>
    </submittedName>
</protein>
<evidence type="ECO:0000259" key="1">
    <source>
        <dbReference type="Pfam" id="PF13460"/>
    </source>
</evidence>
<reference evidence="2" key="1">
    <citation type="submission" date="2024-06" db="EMBL/GenBank/DDBJ databases">
        <title>Mesorhizobium karijinii sp. nov., a symbiont of the iconic Swainsona formosa from arid Australia.</title>
        <authorList>
            <person name="Hill Y.J."/>
            <person name="Watkin E.L.J."/>
            <person name="O'Hara G.W."/>
            <person name="Terpolilli J."/>
            <person name="Tye M.L."/>
            <person name="Kohlmeier M.G."/>
        </authorList>
    </citation>
    <scope>NUCLEOTIDE SEQUENCE</scope>
    <source>
        <strain evidence="2">WSM2240</strain>
    </source>
</reference>
<proteinExistence type="predicted"/>
<dbReference type="PANTHER" id="PTHR43355:SF2">
    <property type="entry name" value="FLAVIN REDUCTASE (NADPH)"/>
    <property type="match status" value="1"/>
</dbReference>
<feature type="domain" description="NAD(P)-binding" evidence="1">
    <location>
        <begin position="7"/>
        <end position="198"/>
    </location>
</feature>
<name>A0AAU8CI89_9HYPH</name>
<organism evidence="2">
    <name type="scientific">Mesorhizobium sp. WSM2240</name>
    <dbReference type="NCBI Taxonomy" id="3228851"/>
    <lineage>
        <taxon>Bacteria</taxon>
        <taxon>Pseudomonadati</taxon>
        <taxon>Pseudomonadota</taxon>
        <taxon>Alphaproteobacteria</taxon>
        <taxon>Hyphomicrobiales</taxon>
        <taxon>Phyllobacteriaceae</taxon>
        <taxon>Mesorhizobium</taxon>
    </lineage>
</organism>
<sequence length="212" mass="22605">MKIALIGASGFVGSAVLEEAVSRGHDVIALVRNPDKVEKSPRVTARKVDANDTKALPTAIGDADVVISAFVGPRGDPDQYTKHRAGSASIIEAAKTAGKRLIVVGGAGSLHATDGSQFVDSDQFPKEYKNEARAARDVLNDIKKETALDWTFVSPAFVLKPGERTGKFRLGADSPIFDDKGESTISAADLAVALIDETEQPKHTRKRFTVGY</sequence>
<dbReference type="CDD" id="cd05244">
    <property type="entry name" value="BVR-B_like_SDR_a"/>
    <property type="match status" value="1"/>
</dbReference>
<dbReference type="InterPro" id="IPR036291">
    <property type="entry name" value="NAD(P)-bd_dom_sf"/>
</dbReference>
<dbReference type="EMBL" id="CP159253">
    <property type="protein sequence ID" value="XCG46460.1"/>
    <property type="molecule type" value="Genomic_DNA"/>
</dbReference>
<dbReference type="Gene3D" id="3.40.50.720">
    <property type="entry name" value="NAD(P)-binding Rossmann-like Domain"/>
    <property type="match status" value="1"/>
</dbReference>
<gene>
    <name evidence="2" type="ORF">ABVK50_14090</name>
</gene>
<dbReference type="RefSeq" id="WP_353640969.1">
    <property type="nucleotide sequence ID" value="NZ_CP159253.1"/>
</dbReference>
<dbReference type="PANTHER" id="PTHR43355">
    <property type="entry name" value="FLAVIN REDUCTASE (NADPH)"/>
    <property type="match status" value="1"/>
</dbReference>
<dbReference type="InterPro" id="IPR051606">
    <property type="entry name" value="Polyketide_Oxido-like"/>
</dbReference>